<reference evidence="5" key="1">
    <citation type="journal article" date="2011" name="Nat. Genet.">
        <title>The Arabidopsis lyrata genome sequence and the basis of rapid genome size change.</title>
        <authorList>
            <person name="Hu T.T."/>
            <person name="Pattyn P."/>
            <person name="Bakker E.G."/>
            <person name="Cao J."/>
            <person name="Cheng J.-F."/>
            <person name="Clark R.M."/>
            <person name="Fahlgren N."/>
            <person name="Fawcett J.A."/>
            <person name="Grimwood J."/>
            <person name="Gundlach H."/>
            <person name="Haberer G."/>
            <person name="Hollister J.D."/>
            <person name="Ossowski S."/>
            <person name="Ottilar R.P."/>
            <person name="Salamov A.A."/>
            <person name="Schneeberger K."/>
            <person name="Spannagl M."/>
            <person name="Wang X."/>
            <person name="Yang L."/>
            <person name="Nasrallah M.E."/>
            <person name="Bergelson J."/>
            <person name="Carrington J.C."/>
            <person name="Gaut B.S."/>
            <person name="Schmutz J."/>
            <person name="Mayer K.F.X."/>
            <person name="Van de Peer Y."/>
            <person name="Grigoriev I.V."/>
            <person name="Nordborg M."/>
            <person name="Weigel D."/>
            <person name="Guo Y.-L."/>
        </authorList>
    </citation>
    <scope>NUCLEOTIDE SEQUENCE [LARGE SCALE GENOMIC DNA]</scope>
    <source>
        <strain evidence="5">cv. MN47</strain>
    </source>
</reference>
<proteinExistence type="predicted"/>
<keyword evidence="2" id="KW-0732">Signal</keyword>
<feature type="signal peptide" evidence="2">
    <location>
        <begin position="1"/>
        <end position="19"/>
    </location>
</feature>
<gene>
    <name evidence="4" type="ORF">ARALYDRAFT_898373</name>
</gene>
<name>D7LA41_ARALL</name>
<feature type="region of interest" description="Disordered" evidence="1">
    <location>
        <begin position="213"/>
        <end position="232"/>
    </location>
</feature>
<dbReference type="InterPro" id="IPR017451">
    <property type="entry name" value="F-box-assoc_interact_dom"/>
</dbReference>
<dbReference type="HOGENOM" id="CLU_034692_3_1_1"/>
<feature type="chain" id="PRO_5003101656" description="F-box associated beta-propeller type 1 domain-containing protein" evidence="2">
    <location>
        <begin position="20"/>
        <end position="232"/>
    </location>
</feature>
<organism evidence="5">
    <name type="scientific">Arabidopsis lyrata subsp. lyrata</name>
    <name type="common">Lyre-leaved rock-cress</name>
    <dbReference type="NCBI Taxonomy" id="81972"/>
    <lineage>
        <taxon>Eukaryota</taxon>
        <taxon>Viridiplantae</taxon>
        <taxon>Streptophyta</taxon>
        <taxon>Embryophyta</taxon>
        <taxon>Tracheophyta</taxon>
        <taxon>Spermatophyta</taxon>
        <taxon>Magnoliopsida</taxon>
        <taxon>eudicotyledons</taxon>
        <taxon>Gunneridae</taxon>
        <taxon>Pentapetalae</taxon>
        <taxon>rosids</taxon>
        <taxon>malvids</taxon>
        <taxon>Brassicales</taxon>
        <taxon>Brassicaceae</taxon>
        <taxon>Camelineae</taxon>
        <taxon>Arabidopsis</taxon>
    </lineage>
</organism>
<dbReference type="NCBIfam" id="TIGR01640">
    <property type="entry name" value="F_box_assoc_1"/>
    <property type="match status" value="1"/>
</dbReference>
<feature type="domain" description="F-box associated beta-propeller type 1" evidence="3">
    <location>
        <begin position="35"/>
        <end position="204"/>
    </location>
</feature>
<evidence type="ECO:0000313" key="5">
    <source>
        <dbReference type="Proteomes" id="UP000008694"/>
    </source>
</evidence>
<keyword evidence="5" id="KW-1185">Reference proteome</keyword>
<dbReference type="Proteomes" id="UP000008694">
    <property type="component" value="Unassembled WGS sequence"/>
</dbReference>
<evidence type="ECO:0000313" key="4">
    <source>
        <dbReference type="EMBL" id="EFH61592.1"/>
    </source>
</evidence>
<accession>D7LA41</accession>
<protein>
    <recommendedName>
        <fullName evidence="3">F-box associated beta-propeller type 1 domain-containing protein</fullName>
    </recommendedName>
</protein>
<evidence type="ECO:0000259" key="3">
    <source>
        <dbReference type="Pfam" id="PF07734"/>
    </source>
</evidence>
<dbReference type="Gramene" id="scaffold_302343.1">
    <property type="protein sequence ID" value="scaffold_302343.1"/>
    <property type="gene ID" value="scaffold_302343.1"/>
</dbReference>
<dbReference type="EMBL" id="GL348715">
    <property type="protein sequence ID" value="EFH61592.1"/>
    <property type="molecule type" value="Genomic_DNA"/>
</dbReference>
<evidence type="ECO:0000256" key="1">
    <source>
        <dbReference type="SAM" id="MobiDB-lite"/>
    </source>
</evidence>
<dbReference type="InterPro" id="IPR006527">
    <property type="entry name" value="F-box-assoc_dom_typ1"/>
</dbReference>
<dbReference type="AlphaFoldDB" id="D7LA41"/>
<sequence>MKTISLSTVMISLSTVMWSLINEKIVYEDDVEYPVQPNYLLCFDFTAESFGQFLPLPFQHHDDFDAGALASLGDQKLAALNQCEDRTEVELWVTTMIEPNAVSWYPFLKVDMEPHYGSHFMFNFYGGSFFIDEEKKVAVVIHFDPSEATRHEDAAYIIGDNGYVKKVHLGEAVPHIPGALDFSHFQNCCPLVTSCSYVPSLVQINQTAGFKKERGAEETNQQAQRRRRLAIN</sequence>
<dbReference type="Pfam" id="PF07734">
    <property type="entry name" value="FBA_1"/>
    <property type="match status" value="1"/>
</dbReference>
<evidence type="ECO:0000256" key="2">
    <source>
        <dbReference type="SAM" id="SignalP"/>
    </source>
</evidence>